<dbReference type="AlphaFoldDB" id="A0A6J6S281"/>
<gene>
    <name evidence="1" type="ORF">UFOPK2579_02453</name>
</gene>
<evidence type="ECO:0000313" key="1">
    <source>
        <dbReference type="EMBL" id="CAB4728904.1"/>
    </source>
</evidence>
<organism evidence="1">
    <name type="scientific">freshwater metagenome</name>
    <dbReference type="NCBI Taxonomy" id="449393"/>
    <lineage>
        <taxon>unclassified sequences</taxon>
        <taxon>metagenomes</taxon>
        <taxon>ecological metagenomes</taxon>
    </lineage>
</organism>
<accession>A0A6J6S281</accession>
<sequence>MTTVSARQPFAWDPAADLLSGPVGKRVTQCALSRVCGGCGEPLGRPIAFVGTPLERDRNAFHFPPMHAGCAADLLARLDALEPGSWLSVQTAGFEFVRANREDLDRRPTFEPNSLL</sequence>
<protein>
    <submittedName>
        <fullName evidence="1">Unannotated protein</fullName>
    </submittedName>
</protein>
<dbReference type="EMBL" id="CAEZXR010000364">
    <property type="protein sequence ID" value="CAB4728904.1"/>
    <property type="molecule type" value="Genomic_DNA"/>
</dbReference>
<proteinExistence type="predicted"/>
<reference evidence="1" key="1">
    <citation type="submission" date="2020-05" db="EMBL/GenBank/DDBJ databases">
        <authorList>
            <person name="Chiriac C."/>
            <person name="Salcher M."/>
            <person name="Ghai R."/>
            <person name="Kavagutti S V."/>
        </authorList>
    </citation>
    <scope>NUCLEOTIDE SEQUENCE</scope>
</reference>
<name>A0A6J6S281_9ZZZZ</name>